<evidence type="ECO:0000313" key="18">
    <source>
        <dbReference type="Proteomes" id="UP000759131"/>
    </source>
</evidence>
<dbReference type="GO" id="GO:0006508">
    <property type="term" value="P:proteolysis"/>
    <property type="evidence" value="ECO:0007669"/>
    <property type="project" value="UniProtKB-KW"/>
</dbReference>
<keyword evidence="9" id="KW-0645">Protease</keyword>
<dbReference type="FunFam" id="3.30.540.30:FF:000003">
    <property type="entry name" value="Dipeptidyl peptidase 3"/>
    <property type="match status" value="1"/>
</dbReference>
<dbReference type="EMBL" id="CAJPIZ010005756">
    <property type="protein sequence ID" value="CAG2108916.1"/>
    <property type="molecule type" value="Genomic_DNA"/>
</dbReference>
<dbReference type="GO" id="GO:0008239">
    <property type="term" value="F:dipeptidyl-peptidase activity"/>
    <property type="evidence" value="ECO:0007669"/>
    <property type="project" value="UniProtKB-EC"/>
</dbReference>
<evidence type="ECO:0000256" key="15">
    <source>
        <dbReference type="ARBA" id="ARBA00032119"/>
    </source>
</evidence>
<dbReference type="InterPro" id="IPR009003">
    <property type="entry name" value="Peptidase_S1_PA"/>
</dbReference>
<keyword evidence="8" id="KW-0963">Cytoplasm</keyword>
<dbReference type="Pfam" id="PF13365">
    <property type="entry name" value="Trypsin_2"/>
    <property type="match status" value="1"/>
</dbReference>
<keyword evidence="11" id="KW-0378">Hydrolase</keyword>
<dbReference type="InterPro" id="IPR043504">
    <property type="entry name" value="Peptidase_S1_PA_chymotrypsin"/>
</dbReference>
<keyword evidence="10" id="KW-0479">Metal-binding</keyword>
<gene>
    <name evidence="17" type="ORF">OSB1V03_LOCUS8907</name>
</gene>
<evidence type="ECO:0000256" key="10">
    <source>
        <dbReference type="ARBA" id="ARBA00022723"/>
    </source>
</evidence>
<proteinExistence type="inferred from homology"/>
<dbReference type="Proteomes" id="UP000759131">
    <property type="component" value="Unassembled WGS sequence"/>
</dbReference>
<evidence type="ECO:0000256" key="9">
    <source>
        <dbReference type="ARBA" id="ARBA00022670"/>
    </source>
</evidence>
<sequence>MSSEYVFTNDTPVVQLDAEIAFNGLTDEERLYAHYLSKSCWFGSIVCLFQTSPESPLIFTLFRRLFAEQSVEELKALAQSVAQFEDNEWRALLVYLSAFLSNMGNYRSFGDSKFIPDLSANKMDAFVRNSTAFCNNQKELEFIWTNVKQRMFSLEKNELSLAFAPENLVFNSVLKSCLVPNRLLNLLSLIEAGCCATDPKFVLTRGDYSPLLKIANKYLLKAKEFARNETESQMIDQFIRHFQSGDLRRHKDGSRFWIRDKKPIVETYMGFIENLRDPAGMRAEFEGIQFSAQKLVLKSLRGRKDGKLPWPKEFEKDCFLEPDFTSLDVLTFAGSGIPYGINIPNYLEIRQNEGFKNVSLGNAITAALSDPKPNFLSADDAKLTEKYIIDSLEVQIGLHELLGHGSGKQLQIVDGKPNFDSEKTINPLTGDKVDKWYKTGESYDSVFESLGSAYEECRAESVGLYLSLEPEVLKIFGFSGAEADHVVYVNWLSMVQRGILSLEMYNTTVGKWGQAHSRARYVIIRVLLEASPDLVSIELVEKSPEDGNRDLSIGLNRELIASVGKKAIGDFLLKLQVYISLGDIESAERMFDAYSQVSNDLEHPFLTYREVVLERKKPRKIFVQSSTELLEGKVVAKKYASTHEALIQSFADHLRDNESHLTLRSAQLNVDFQQLYDNSIGRVVQIKAGTGVGTGIIVSHLGLIVTNAHVVRGLSHVNVIFFYEYEIKDVLEGYDSTEDMSEMKGQVVYVWPHMDLALIKIYIKSDLFYDCDMSLSEPTIGEAVMAIGNPQDCEGAVAVGMIAGHYQWMTNSMDNQQFIHGMNSPENRYIIHSAPIFQGYSGGPLLNSTGHLIGVNFLRALHVRCAAFAPDVNGLLYLY</sequence>
<comment type="similarity">
    <text evidence="4">Belongs to the peptidase M49 family.</text>
</comment>
<evidence type="ECO:0000256" key="6">
    <source>
        <dbReference type="ARBA" id="ARBA00012063"/>
    </source>
</evidence>
<reference evidence="17" key="1">
    <citation type="submission" date="2020-11" db="EMBL/GenBank/DDBJ databases">
        <authorList>
            <person name="Tran Van P."/>
        </authorList>
    </citation>
    <scope>NUCLEOTIDE SEQUENCE</scope>
</reference>
<evidence type="ECO:0000256" key="5">
    <source>
        <dbReference type="ARBA" id="ARBA00010541"/>
    </source>
</evidence>
<dbReference type="GO" id="GO:0008237">
    <property type="term" value="F:metallopeptidase activity"/>
    <property type="evidence" value="ECO:0007669"/>
    <property type="project" value="UniProtKB-KW"/>
</dbReference>
<dbReference type="InterPro" id="IPR039461">
    <property type="entry name" value="Peptidase_M49"/>
</dbReference>
<keyword evidence="12" id="KW-0862">Zinc</keyword>
<dbReference type="SUPFAM" id="SSF50494">
    <property type="entry name" value="Trypsin-like serine proteases"/>
    <property type="match status" value="1"/>
</dbReference>
<evidence type="ECO:0000256" key="12">
    <source>
        <dbReference type="ARBA" id="ARBA00022833"/>
    </source>
</evidence>
<dbReference type="GO" id="GO:0005737">
    <property type="term" value="C:cytoplasm"/>
    <property type="evidence" value="ECO:0007669"/>
    <property type="project" value="UniProtKB-SubCell"/>
</dbReference>
<dbReference type="GO" id="GO:0046872">
    <property type="term" value="F:metal ion binding"/>
    <property type="evidence" value="ECO:0007669"/>
    <property type="project" value="UniProtKB-KW"/>
</dbReference>
<comment type="subcellular location">
    <subcellularLocation>
        <location evidence="3">Cytoplasm</location>
    </subcellularLocation>
</comment>
<dbReference type="GO" id="GO:0004252">
    <property type="term" value="F:serine-type endopeptidase activity"/>
    <property type="evidence" value="ECO:0007669"/>
    <property type="project" value="InterPro"/>
</dbReference>
<dbReference type="GO" id="GO:0004177">
    <property type="term" value="F:aminopeptidase activity"/>
    <property type="evidence" value="ECO:0007669"/>
    <property type="project" value="UniProtKB-KW"/>
</dbReference>
<evidence type="ECO:0000313" key="17">
    <source>
        <dbReference type="EMBL" id="CAD7628486.1"/>
    </source>
</evidence>
<evidence type="ECO:0000256" key="1">
    <source>
        <dbReference type="ARBA" id="ARBA00001336"/>
    </source>
</evidence>
<dbReference type="EMBL" id="OC860331">
    <property type="protein sequence ID" value="CAD7628486.1"/>
    <property type="molecule type" value="Genomic_DNA"/>
</dbReference>
<keyword evidence="7" id="KW-0031">Aminopeptidase</keyword>
<evidence type="ECO:0000256" key="7">
    <source>
        <dbReference type="ARBA" id="ARBA00022438"/>
    </source>
</evidence>
<organism evidence="17">
    <name type="scientific">Medioppia subpectinata</name>
    <dbReference type="NCBI Taxonomy" id="1979941"/>
    <lineage>
        <taxon>Eukaryota</taxon>
        <taxon>Metazoa</taxon>
        <taxon>Ecdysozoa</taxon>
        <taxon>Arthropoda</taxon>
        <taxon>Chelicerata</taxon>
        <taxon>Arachnida</taxon>
        <taxon>Acari</taxon>
        <taxon>Acariformes</taxon>
        <taxon>Sarcoptiformes</taxon>
        <taxon>Oribatida</taxon>
        <taxon>Brachypylina</taxon>
        <taxon>Oppioidea</taxon>
        <taxon>Oppiidae</taxon>
        <taxon>Medioppia</taxon>
    </lineage>
</organism>
<evidence type="ECO:0000256" key="3">
    <source>
        <dbReference type="ARBA" id="ARBA00004496"/>
    </source>
</evidence>
<evidence type="ECO:0000256" key="8">
    <source>
        <dbReference type="ARBA" id="ARBA00022490"/>
    </source>
</evidence>
<dbReference type="Pfam" id="PF03571">
    <property type="entry name" value="Peptidase_M49"/>
    <property type="match status" value="1"/>
</dbReference>
<evidence type="ECO:0000256" key="16">
    <source>
        <dbReference type="ARBA" id="ARBA00078364"/>
    </source>
</evidence>
<dbReference type="Gene3D" id="3.30.540.30">
    <property type="match status" value="3"/>
</dbReference>
<dbReference type="InterPro" id="IPR001940">
    <property type="entry name" value="Peptidase_S1C"/>
</dbReference>
<dbReference type="Gene3D" id="2.40.10.10">
    <property type="entry name" value="Trypsin-like serine proteases"/>
    <property type="match status" value="2"/>
</dbReference>
<dbReference type="FunFam" id="3.30.540.30:FF:000001">
    <property type="entry name" value="Dipeptidyl peptidase 3"/>
    <property type="match status" value="1"/>
</dbReference>
<comment type="similarity">
    <text evidence="5">Belongs to the peptidase S1C family.</text>
</comment>
<name>A0A7R9Q1Z3_9ACAR</name>
<evidence type="ECO:0000256" key="4">
    <source>
        <dbReference type="ARBA" id="ARBA00010200"/>
    </source>
</evidence>
<evidence type="ECO:0000256" key="13">
    <source>
        <dbReference type="ARBA" id="ARBA00023049"/>
    </source>
</evidence>
<keyword evidence="13" id="KW-0482">Metalloprotease</keyword>
<evidence type="ECO:0000256" key="14">
    <source>
        <dbReference type="ARBA" id="ARBA00031288"/>
    </source>
</evidence>
<comment type="cofactor">
    <cofactor evidence="2">
        <name>Zn(2+)</name>
        <dbReference type="ChEBI" id="CHEBI:29105"/>
    </cofactor>
</comment>
<comment type="catalytic activity">
    <reaction evidence="1">
        <text>Release of an N-terminal dipeptide from a peptide comprising four or more residues, with broad specificity. Also acts on dipeptidyl 2-naphthylamides.</text>
        <dbReference type="EC" id="3.4.14.4"/>
    </reaction>
</comment>
<dbReference type="EC" id="3.4.14.4" evidence="6"/>
<accession>A0A7R9Q1Z3</accession>
<evidence type="ECO:0000256" key="2">
    <source>
        <dbReference type="ARBA" id="ARBA00001947"/>
    </source>
</evidence>
<dbReference type="PANTHER" id="PTHR23422">
    <property type="entry name" value="DIPEPTIDYL PEPTIDASE III-RELATED"/>
    <property type="match status" value="1"/>
</dbReference>
<dbReference type="PRINTS" id="PR00834">
    <property type="entry name" value="PROTEASES2C"/>
</dbReference>
<protein>
    <recommendedName>
        <fullName evidence="6">dipeptidyl-peptidase III</fullName>
        <ecNumber evidence="6">3.4.14.4</ecNumber>
    </recommendedName>
    <alternativeName>
        <fullName evidence="14">Dipeptidyl aminopeptidase III</fullName>
    </alternativeName>
    <alternativeName>
        <fullName evidence="16">Dipeptidyl arylamidase III</fullName>
    </alternativeName>
    <alternativeName>
        <fullName evidence="15">Dipeptidyl peptidase III</fullName>
    </alternativeName>
</protein>
<dbReference type="OrthoDB" id="4694525at2759"/>
<keyword evidence="18" id="KW-1185">Reference proteome</keyword>
<dbReference type="AlphaFoldDB" id="A0A7R9Q1Z3"/>
<dbReference type="PANTHER" id="PTHR23422:SF11">
    <property type="entry name" value="DIPEPTIDYL PEPTIDASE 3"/>
    <property type="match status" value="1"/>
</dbReference>
<evidence type="ECO:0000256" key="11">
    <source>
        <dbReference type="ARBA" id="ARBA00022801"/>
    </source>
</evidence>